<dbReference type="EMBL" id="VLPL01000003">
    <property type="protein sequence ID" value="TSJ45680.1"/>
    <property type="molecule type" value="Genomic_DNA"/>
</dbReference>
<organism evidence="2 3">
    <name type="scientific">Fluviicola chungangensis</name>
    <dbReference type="NCBI Taxonomy" id="2597671"/>
    <lineage>
        <taxon>Bacteria</taxon>
        <taxon>Pseudomonadati</taxon>
        <taxon>Bacteroidota</taxon>
        <taxon>Flavobacteriia</taxon>
        <taxon>Flavobacteriales</taxon>
        <taxon>Crocinitomicaceae</taxon>
        <taxon>Fluviicola</taxon>
    </lineage>
</organism>
<accession>A0A556N0G5</accession>
<evidence type="ECO:0000256" key="1">
    <source>
        <dbReference type="SAM" id="Coils"/>
    </source>
</evidence>
<dbReference type="RefSeq" id="WP_144332635.1">
    <property type="nucleotide sequence ID" value="NZ_VLPL01000003.1"/>
</dbReference>
<dbReference type="AlphaFoldDB" id="A0A556N0G5"/>
<keyword evidence="3" id="KW-1185">Reference proteome</keyword>
<protein>
    <submittedName>
        <fullName evidence="2">Uncharacterized protein</fullName>
    </submittedName>
</protein>
<evidence type="ECO:0000313" key="2">
    <source>
        <dbReference type="EMBL" id="TSJ45680.1"/>
    </source>
</evidence>
<dbReference type="OrthoDB" id="1467932at2"/>
<dbReference type="Proteomes" id="UP000316008">
    <property type="component" value="Unassembled WGS sequence"/>
</dbReference>
<evidence type="ECO:0000313" key="3">
    <source>
        <dbReference type="Proteomes" id="UP000316008"/>
    </source>
</evidence>
<dbReference type="Gene3D" id="1.20.5.1700">
    <property type="match status" value="1"/>
</dbReference>
<sequence>MTSELKSLIEQIGAKSRQLHQSLVTERERVRSMTDEINRLNAEVSEYQSQKKAMEDELQNLKSELSQAREQVQVQPVSTNGVEIDVLVKEIDFCIQQLKIANE</sequence>
<feature type="coiled-coil region" evidence="1">
    <location>
        <begin position="23"/>
        <end position="75"/>
    </location>
</feature>
<keyword evidence="1" id="KW-0175">Coiled coil</keyword>
<name>A0A556N0G5_9FLAO</name>
<proteinExistence type="predicted"/>
<gene>
    <name evidence="2" type="ORF">FO442_07985</name>
</gene>
<comment type="caution">
    <text evidence="2">The sequence shown here is derived from an EMBL/GenBank/DDBJ whole genome shotgun (WGS) entry which is preliminary data.</text>
</comment>
<reference evidence="2 3" key="1">
    <citation type="submission" date="2019-07" db="EMBL/GenBank/DDBJ databases">
        <authorList>
            <person name="Huq M.A."/>
        </authorList>
    </citation>
    <scope>NUCLEOTIDE SEQUENCE [LARGE SCALE GENOMIC DNA]</scope>
    <source>
        <strain evidence="2 3">MAH-3</strain>
    </source>
</reference>